<reference evidence="3" key="1">
    <citation type="submission" date="2023-08" db="EMBL/GenBank/DDBJ databases">
        <title>Pelteobagrus vachellii genome.</title>
        <authorList>
            <person name="Liu H."/>
        </authorList>
    </citation>
    <scope>NUCLEOTIDE SEQUENCE</scope>
    <source>
        <strain evidence="3">PRFRI_2022a</strain>
        <tissue evidence="3">Muscle</tissue>
    </source>
</reference>
<evidence type="ECO:0000313" key="4">
    <source>
        <dbReference type="Proteomes" id="UP001187315"/>
    </source>
</evidence>
<comment type="caution">
    <text evidence="3">The sequence shown here is derived from an EMBL/GenBank/DDBJ whole genome shotgun (WGS) entry which is preliminary data.</text>
</comment>
<evidence type="ECO:0000313" key="3">
    <source>
        <dbReference type="EMBL" id="KAK2831762.1"/>
    </source>
</evidence>
<name>A0AA88SBG6_TACVA</name>
<organism evidence="3 4">
    <name type="scientific">Tachysurus vachellii</name>
    <name type="common">Darkbarbel catfish</name>
    <name type="synonym">Pelteobagrus vachellii</name>
    <dbReference type="NCBI Taxonomy" id="175792"/>
    <lineage>
        <taxon>Eukaryota</taxon>
        <taxon>Metazoa</taxon>
        <taxon>Chordata</taxon>
        <taxon>Craniata</taxon>
        <taxon>Vertebrata</taxon>
        <taxon>Euteleostomi</taxon>
        <taxon>Actinopterygii</taxon>
        <taxon>Neopterygii</taxon>
        <taxon>Teleostei</taxon>
        <taxon>Ostariophysi</taxon>
        <taxon>Siluriformes</taxon>
        <taxon>Bagridae</taxon>
        <taxon>Tachysurus</taxon>
    </lineage>
</organism>
<feature type="region of interest" description="Disordered" evidence="1">
    <location>
        <begin position="69"/>
        <end position="96"/>
    </location>
</feature>
<accession>A0AA88SBG6</accession>
<dbReference type="EMBL" id="JAVHJS010000017">
    <property type="protein sequence ID" value="KAK2831762.1"/>
    <property type="molecule type" value="Genomic_DNA"/>
</dbReference>
<sequence length="125" mass="13557">MLNFTCLLLLILLYVSLGTHCIQRGGRRTAMAAEIMLLWLLPLLQSLAAFGAELSSEACRDLGFSSSAARRRLSSNRGSSTLEPSSRSVDENWGGSLKSKLLSGATSQRCSRAFRLSMCEAPILC</sequence>
<dbReference type="Proteomes" id="UP001187315">
    <property type="component" value="Unassembled WGS sequence"/>
</dbReference>
<dbReference type="AlphaFoldDB" id="A0AA88SBG6"/>
<feature type="signal peptide" evidence="2">
    <location>
        <begin position="1"/>
        <end position="18"/>
    </location>
</feature>
<evidence type="ECO:0000256" key="2">
    <source>
        <dbReference type="SAM" id="SignalP"/>
    </source>
</evidence>
<keyword evidence="4" id="KW-1185">Reference proteome</keyword>
<evidence type="ECO:0000256" key="1">
    <source>
        <dbReference type="SAM" id="MobiDB-lite"/>
    </source>
</evidence>
<proteinExistence type="predicted"/>
<gene>
    <name evidence="3" type="ORF">Q7C36_016848</name>
</gene>
<protein>
    <recommendedName>
        <fullName evidence="5">Secreted protein</fullName>
    </recommendedName>
</protein>
<keyword evidence="2" id="KW-0732">Signal</keyword>
<feature type="chain" id="PRO_5041684951" description="Secreted protein" evidence="2">
    <location>
        <begin position="19"/>
        <end position="125"/>
    </location>
</feature>
<evidence type="ECO:0008006" key="5">
    <source>
        <dbReference type="Google" id="ProtNLM"/>
    </source>
</evidence>